<accession>A0A6C0I660</accession>
<protein>
    <submittedName>
        <fullName evidence="2">Uncharacterized protein</fullName>
    </submittedName>
</protein>
<sequence length="185" mass="22340">MHLTRKLRNKNKKYVKRRSIRRTSQRGRGGQEHSHQSYGRAGVRDDRDIKVKVHGNYLLDGWKHLRQKFMIAPHETIGHLKQQIKERIRTMHNKHRYEFPLRLMLNPHPDQHSNIKDILTDEMTIGYVRDRYFNDEYDQYEINIKMSEGKYYGPDFSTKIFSRELGSTHPFKMMMKHSGIRKMRS</sequence>
<evidence type="ECO:0000256" key="1">
    <source>
        <dbReference type="SAM" id="MobiDB-lite"/>
    </source>
</evidence>
<feature type="region of interest" description="Disordered" evidence="1">
    <location>
        <begin position="1"/>
        <end position="45"/>
    </location>
</feature>
<name>A0A6C0I660_9ZZZZ</name>
<reference evidence="2" key="1">
    <citation type="journal article" date="2020" name="Nature">
        <title>Giant virus diversity and host interactions through global metagenomics.</title>
        <authorList>
            <person name="Schulz F."/>
            <person name="Roux S."/>
            <person name="Paez-Espino D."/>
            <person name="Jungbluth S."/>
            <person name="Walsh D.A."/>
            <person name="Denef V.J."/>
            <person name="McMahon K.D."/>
            <person name="Konstantinidis K.T."/>
            <person name="Eloe-Fadrosh E.A."/>
            <person name="Kyrpides N.C."/>
            <person name="Woyke T."/>
        </authorList>
    </citation>
    <scope>NUCLEOTIDE SEQUENCE</scope>
    <source>
        <strain evidence="2">GVMAG-M-3300023184-191</strain>
    </source>
</reference>
<evidence type="ECO:0000313" key="2">
    <source>
        <dbReference type="EMBL" id="QHT87857.1"/>
    </source>
</evidence>
<dbReference type="AlphaFoldDB" id="A0A6C0I660"/>
<organism evidence="2">
    <name type="scientific">viral metagenome</name>
    <dbReference type="NCBI Taxonomy" id="1070528"/>
    <lineage>
        <taxon>unclassified sequences</taxon>
        <taxon>metagenomes</taxon>
        <taxon>organismal metagenomes</taxon>
    </lineage>
</organism>
<proteinExistence type="predicted"/>
<dbReference type="EMBL" id="MN740102">
    <property type="protein sequence ID" value="QHT87857.1"/>
    <property type="molecule type" value="Genomic_DNA"/>
</dbReference>
<feature type="compositionally biased region" description="Basic residues" evidence="1">
    <location>
        <begin position="1"/>
        <end position="25"/>
    </location>
</feature>